<sequence>MTVDQAPADAVAGRPLAEALAAPLLGAYRAGGFGLAFLLLGAMILTGAGFVDRGPVTYVLLGIGALLVLIPCYFFFVKEIRPIDRARKAVARNQELINQLQQAAVSAGQLGLMVQSVVYKHSRDVNAVLSPLRSQLRRIPFGLARQLADQPALVNAEALAAGVVSFSERAEEVLREINTAIIESDAARLRKYVDEADKLKASIRAVLAARSELAVEAAGGVEQDEPEAPVPA</sequence>
<proteinExistence type="predicted"/>
<keyword evidence="1" id="KW-0472">Membrane</keyword>
<keyword evidence="3" id="KW-1185">Reference proteome</keyword>
<gene>
    <name evidence="2" type="ORF">Cci01nite_18040</name>
</gene>
<name>A0A8J3NZU6_9ACTN</name>
<dbReference type="RefSeq" id="WP_120319637.1">
    <property type="nucleotide sequence ID" value="NZ_BONH01000005.1"/>
</dbReference>
<reference evidence="2 3" key="1">
    <citation type="submission" date="2021-01" db="EMBL/GenBank/DDBJ databases">
        <title>Whole genome shotgun sequence of Catellatospora citrea NBRC 14495.</title>
        <authorList>
            <person name="Komaki H."/>
            <person name="Tamura T."/>
        </authorList>
    </citation>
    <scope>NUCLEOTIDE SEQUENCE [LARGE SCALE GENOMIC DNA]</scope>
    <source>
        <strain evidence="2 3">NBRC 14495</strain>
    </source>
</reference>
<comment type="caution">
    <text evidence="2">The sequence shown here is derived from an EMBL/GenBank/DDBJ whole genome shotgun (WGS) entry which is preliminary data.</text>
</comment>
<evidence type="ECO:0000256" key="1">
    <source>
        <dbReference type="SAM" id="Phobius"/>
    </source>
</evidence>
<feature type="transmembrane region" description="Helical" evidence="1">
    <location>
        <begin position="56"/>
        <end position="77"/>
    </location>
</feature>
<protein>
    <recommendedName>
        <fullName evidence="4">5-bromo-4-chloroindolyl phosphate hydrolysis protein</fullName>
    </recommendedName>
</protein>
<keyword evidence="1" id="KW-0812">Transmembrane</keyword>
<feature type="transmembrane region" description="Helical" evidence="1">
    <location>
        <begin position="30"/>
        <end position="50"/>
    </location>
</feature>
<dbReference type="EMBL" id="BONH01000005">
    <property type="protein sequence ID" value="GIF96710.1"/>
    <property type="molecule type" value="Genomic_DNA"/>
</dbReference>
<dbReference type="Proteomes" id="UP000659904">
    <property type="component" value="Unassembled WGS sequence"/>
</dbReference>
<dbReference type="AlphaFoldDB" id="A0A8J3NZU6"/>
<evidence type="ECO:0008006" key="4">
    <source>
        <dbReference type="Google" id="ProtNLM"/>
    </source>
</evidence>
<accession>A0A8J3NZU6</accession>
<evidence type="ECO:0000313" key="2">
    <source>
        <dbReference type="EMBL" id="GIF96710.1"/>
    </source>
</evidence>
<evidence type="ECO:0000313" key="3">
    <source>
        <dbReference type="Proteomes" id="UP000659904"/>
    </source>
</evidence>
<keyword evidence="1" id="KW-1133">Transmembrane helix</keyword>
<organism evidence="2 3">
    <name type="scientific">Catellatospora citrea</name>
    <dbReference type="NCBI Taxonomy" id="53366"/>
    <lineage>
        <taxon>Bacteria</taxon>
        <taxon>Bacillati</taxon>
        <taxon>Actinomycetota</taxon>
        <taxon>Actinomycetes</taxon>
        <taxon>Micromonosporales</taxon>
        <taxon>Micromonosporaceae</taxon>
        <taxon>Catellatospora</taxon>
    </lineage>
</organism>